<organism evidence="3 4">
    <name type="scientific">Spongiivirga citrea</name>
    <dbReference type="NCBI Taxonomy" id="1481457"/>
    <lineage>
        <taxon>Bacteria</taxon>
        <taxon>Pseudomonadati</taxon>
        <taxon>Bacteroidota</taxon>
        <taxon>Flavobacteriia</taxon>
        <taxon>Flavobacteriales</taxon>
        <taxon>Flavobacteriaceae</taxon>
        <taxon>Spongiivirga</taxon>
    </lineage>
</organism>
<evidence type="ECO:0000256" key="2">
    <source>
        <dbReference type="SAM" id="Phobius"/>
    </source>
</evidence>
<evidence type="ECO:0000313" key="3">
    <source>
        <dbReference type="EMBL" id="NER16698.1"/>
    </source>
</evidence>
<feature type="compositionally biased region" description="Low complexity" evidence="1">
    <location>
        <begin position="42"/>
        <end position="52"/>
    </location>
</feature>
<gene>
    <name evidence="3" type="ORF">GWK10_05715</name>
</gene>
<protein>
    <submittedName>
        <fullName evidence="3">DUF4834 family protein</fullName>
    </submittedName>
</protein>
<keyword evidence="2" id="KW-0812">Transmembrane</keyword>
<proteinExistence type="predicted"/>
<accession>A0A6M0CFP9</accession>
<keyword evidence="2" id="KW-1133">Transmembrane helix</keyword>
<dbReference type="InterPro" id="IPR032272">
    <property type="entry name" value="DUF4834"/>
</dbReference>
<dbReference type="AlphaFoldDB" id="A0A6M0CFP9"/>
<dbReference type="Pfam" id="PF16118">
    <property type="entry name" value="DUF4834"/>
    <property type="match status" value="1"/>
</dbReference>
<dbReference type="Proteomes" id="UP000474296">
    <property type="component" value="Unassembled WGS sequence"/>
</dbReference>
<reference evidence="3 4" key="1">
    <citation type="submission" date="2020-01" db="EMBL/GenBank/DDBJ databases">
        <title>Spongiivirga citrea KCTC 32990T.</title>
        <authorList>
            <person name="Wang G."/>
        </authorList>
    </citation>
    <scope>NUCLEOTIDE SEQUENCE [LARGE SCALE GENOMIC DNA]</scope>
    <source>
        <strain evidence="3 4">KCTC 32990</strain>
    </source>
</reference>
<feature type="compositionally biased region" description="Basic and acidic residues" evidence="1">
    <location>
        <begin position="53"/>
        <end position="77"/>
    </location>
</feature>
<keyword evidence="4" id="KW-1185">Reference proteome</keyword>
<sequence length="85" mass="10003">MQLLRTILIILLVYYGFKIFSKLFGPMIMKSAAKKMEKKFSQQFNQQRPQRQVRPEGEVSIDKAPETTKESNKKVGEYVDFEELE</sequence>
<evidence type="ECO:0000313" key="4">
    <source>
        <dbReference type="Proteomes" id="UP000474296"/>
    </source>
</evidence>
<dbReference type="EMBL" id="JAABOQ010000002">
    <property type="protein sequence ID" value="NER16698.1"/>
    <property type="molecule type" value="Genomic_DNA"/>
</dbReference>
<dbReference type="RefSeq" id="WP_164030107.1">
    <property type="nucleotide sequence ID" value="NZ_JAABOQ010000002.1"/>
</dbReference>
<feature type="transmembrane region" description="Helical" evidence="2">
    <location>
        <begin position="6"/>
        <end position="29"/>
    </location>
</feature>
<keyword evidence="2" id="KW-0472">Membrane</keyword>
<feature type="region of interest" description="Disordered" evidence="1">
    <location>
        <begin position="39"/>
        <end position="85"/>
    </location>
</feature>
<name>A0A6M0CFP9_9FLAO</name>
<evidence type="ECO:0000256" key="1">
    <source>
        <dbReference type="SAM" id="MobiDB-lite"/>
    </source>
</evidence>
<comment type="caution">
    <text evidence="3">The sequence shown here is derived from an EMBL/GenBank/DDBJ whole genome shotgun (WGS) entry which is preliminary data.</text>
</comment>